<dbReference type="Proteomes" id="UP001642464">
    <property type="component" value="Unassembled WGS sequence"/>
</dbReference>
<accession>A0ABP0PEN1</accession>
<evidence type="ECO:0000256" key="1">
    <source>
        <dbReference type="SAM" id="MobiDB-lite"/>
    </source>
</evidence>
<evidence type="ECO:0000313" key="3">
    <source>
        <dbReference type="EMBL" id="CAK9074176.1"/>
    </source>
</evidence>
<dbReference type="Pfam" id="PF14550">
    <property type="entry name" value="Peptidase_S78_2"/>
    <property type="match status" value="1"/>
</dbReference>
<evidence type="ECO:0000259" key="2">
    <source>
        <dbReference type="Pfam" id="PF14550"/>
    </source>
</evidence>
<proteinExistence type="predicted"/>
<sequence>MTTKKARRRLKNARITHVSLCRRGANGLKTLMKSGGRFQSDMLCSKMDTEGLLHAIVYAPDLPDSEGDAMTADEVKKAAHGFLANGGNIDVEHDLRALGTEAVRIAETLVVQKGDERFAGLTYDGEEVDPTGAWGIILKILDPELRAAYEAGEWDGVSMFGHATVESLGKSAGDEPAPNPETPTGEDSDMTPEQMQEFAKLVAEGVAKAIKPADDNQPAPVQKSQSPDVEFEGDPSNADDVTAHLAKLRVAKVDWNDPKSVAAYQAELAKSQGDGENEDTAELKKQVAALNARIAKAEKASDQPADGAGDDDAETVAKAERMGVSKSEHDQLALGRSIAQRWNATKAVNPRLSPYDRGLKVIRILARAGAPLLLKGLAMAKHDTTGVWEPYSQGGLNELGLMRAFLYEDVQTDATDDVLGVAMIRGELHRDDVNTAALRALMTGSPSEANIDAALRGGTPTLRELGLDVRGLTQVG</sequence>
<organism evidence="4 5">
    <name type="scientific">Durusdinium trenchii</name>
    <dbReference type="NCBI Taxonomy" id="1381693"/>
    <lineage>
        <taxon>Eukaryota</taxon>
        <taxon>Sar</taxon>
        <taxon>Alveolata</taxon>
        <taxon>Dinophyceae</taxon>
        <taxon>Suessiales</taxon>
        <taxon>Symbiodiniaceae</taxon>
        <taxon>Durusdinium</taxon>
    </lineage>
</organism>
<feature type="region of interest" description="Disordered" evidence="1">
    <location>
        <begin position="168"/>
        <end position="191"/>
    </location>
</feature>
<keyword evidence="5" id="KW-1185">Reference proteome</keyword>
<name>A0ABP0PEN1_9DINO</name>
<dbReference type="EMBL" id="CAXAMM010035413">
    <property type="protein sequence ID" value="CAK9074206.1"/>
    <property type="molecule type" value="Genomic_DNA"/>
</dbReference>
<dbReference type="InterPro" id="IPR027924">
    <property type="entry name" value="XkdF"/>
</dbReference>
<dbReference type="EMBL" id="CAXAMM010035402">
    <property type="protein sequence ID" value="CAK9074176.1"/>
    <property type="molecule type" value="Genomic_DNA"/>
</dbReference>
<evidence type="ECO:0000313" key="5">
    <source>
        <dbReference type="Proteomes" id="UP001642464"/>
    </source>
</evidence>
<feature type="domain" description="Phage-like element PBSX protein XkdF" evidence="2">
    <location>
        <begin position="45"/>
        <end position="164"/>
    </location>
</feature>
<evidence type="ECO:0000313" key="4">
    <source>
        <dbReference type="EMBL" id="CAK9074206.1"/>
    </source>
</evidence>
<feature type="region of interest" description="Disordered" evidence="1">
    <location>
        <begin position="211"/>
        <end position="238"/>
    </location>
</feature>
<comment type="caution">
    <text evidence="4">The sequence shown here is derived from an EMBL/GenBank/DDBJ whole genome shotgun (WGS) entry which is preliminary data.</text>
</comment>
<gene>
    <name evidence="3" type="ORF">SCF082_LOCUS36153</name>
    <name evidence="4" type="ORF">SCF082_LOCUS36163</name>
</gene>
<reference evidence="4 5" key="1">
    <citation type="submission" date="2024-02" db="EMBL/GenBank/DDBJ databases">
        <authorList>
            <person name="Chen Y."/>
            <person name="Shah S."/>
            <person name="Dougan E. K."/>
            <person name="Thang M."/>
            <person name="Chan C."/>
        </authorList>
    </citation>
    <scope>NUCLEOTIDE SEQUENCE [LARGE SCALE GENOMIC DNA]</scope>
</reference>
<protein>
    <submittedName>
        <fullName evidence="4">Uncharacterized protein YqbD</fullName>
    </submittedName>
</protein>